<keyword evidence="1" id="KW-0496">Mitochondrion</keyword>
<dbReference type="AlphaFoldDB" id="A0A101LWZ5"/>
<name>A0A101LWZ5_PICGL</name>
<comment type="caution">
    <text evidence="1">The sequence shown here is derived from an EMBL/GenBank/DDBJ whole genome shotgun (WGS) entry which is preliminary data.</text>
</comment>
<sequence>MQLGAQQRPLLLMAQFRPSLMVTRMPLLRVLLNLQLGKLQPGLSPNLELRVNLCMGIDLDVLLDLVMDLERILRGVVYLLGQ</sequence>
<gene>
    <name evidence="1" type="ORF">ABT39_MTgene6356</name>
</gene>
<dbReference type="EMBL" id="LKAM01000009">
    <property type="protein sequence ID" value="KUM46901.1"/>
    <property type="molecule type" value="Genomic_DNA"/>
</dbReference>
<organism evidence="1">
    <name type="scientific">Picea glauca</name>
    <name type="common">White spruce</name>
    <name type="synonym">Pinus glauca</name>
    <dbReference type="NCBI Taxonomy" id="3330"/>
    <lineage>
        <taxon>Eukaryota</taxon>
        <taxon>Viridiplantae</taxon>
        <taxon>Streptophyta</taxon>
        <taxon>Embryophyta</taxon>
        <taxon>Tracheophyta</taxon>
        <taxon>Spermatophyta</taxon>
        <taxon>Pinopsida</taxon>
        <taxon>Pinidae</taxon>
        <taxon>Conifers I</taxon>
        <taxon>Pinales</taxon>
        <taxon>Pinaceae</taxon>
        <taxon>Picea</taxon>
    </lineage>
</organism>
<reference evidence="1" key="1">
    <citation type="journal article" date="2015" name="Genome Biol. Evol.">
        <title>Organellar Genomes of White Spruce (Picea glauca): Assembly and Annotation.</title>
        <authorList>
            <person name="Jackman S.D."/>
            <person name="Warren R.L."/>
            <person name="Gibb E.A."/>
            <person name="Vandervalk B.P."/>
            <person name="Mohamadi H."/>
            <person name="Chu J."/>
            <person name="Raymond A."/>
            <person name="Pleasance S."/>
            <person name="Coope R."/>
            <person name="Wildung M.R."/>
            <person name="Ritland C.E."/>
            <person name="Bousquet J."/>
            <person name="Jones S.J."/>
            <person name="Bohlmann J."/>
            <person name="Birol I."/>
        </authorList>
    </citation>
    <scope>NUCLEOTIDE SEQUENCE [LARGE SCALE GENOMIC DNA]</scope>
    <source>
        <tissue evidence="1">Flushing bud</tissue>
    </source>
</reference>
<geneLocation type="mitochondrion" evidence="1"/>
<protein>
    <submittedName>
        <fullName evidence="1">Uncharacterized protein</fullName>
    </submittedName>
</protein>
<accession>A0A101LWZ5</accession>
<proteinExistence type="predicted"/>
<evidence type="ECO:0000313" key="1">
    <source>
        <dbReference type="EMBL" id="KUM46901.1"/>
    </source>
</evidence>